<organism evidence="2 3">
    <name type="scientific">Neotamlana nanhaiensis</name>
    <dbReference type="NCBI Taxonomy" id="1382798"/>
    <lineage>
        <taxon>Bacteria</taxon>
        <taxon>Pseudomonadati</taxon>
        <taxon>Bacteroidota</taxon>
        <taxon>Flavobacteriia</taxon>
        <taxon>Flavobacteriales</taxon>
        <taxon>Flavobacteriaceae</taxon>
        <taxon>Neotamlana</taxon>
    </lineage>
</organism>
<dbReference type="AlphaFoldDB" id="A0A0D7VWC4"/>
<dbReference type="Pfam" id="PF13200">
    <property type="entry name" value="DUF4015"/>
    <property type="match status" value="1"/>
</dbReference>
<sequence length="367" mass="42096">MQKPLYILAILLLFVACQTPKKETPTTATETQPFEYGVWITADAKRSDAEYVTEFNRYKNGGIDEVLINTNTNPKLLERLVPMATKAGLKVHAWIMAMNRPGDSIALQHPEWYQVSKNGESCFDTRPYVDYYQWLCPTREESRNHVLALVEGLAKVEGIESVHLDYIRFPDIFLPIGLLPKYNLVQDTEMPEYDFCYCDACINKFEAIHHKNPLESNNTAIDMEWKNFRLNAIREVVNDAYEIVHKNDKILTAAVFPYPEMADHMVRQRWDKWHIDELYPMIYHNFYNEEIDWIGYATKQGVQDLQSKSAKINTGIYIPGLNQSQDDLIEAIKLAKANGAKGVSFFDGPALTDEDLATIKATKASLQ</sequence>
<dbReference type="STRING" id="1382798.PK35_16185"/>
<dbReference type="Proteomes" id="UP000032361">
    <property type="component" value="Unassembled WGS sequence"/>
</dbReference>
<dbReference type="PANTHER" id="PTHR43405">
    <property type="entry name" value="GLYCOSYL HYDROLASE DIGH"/>
    <property type="match status" value="1"/>
</dbReference>
<reference evidence="2 3" key="1">
    <citation type="journal article" date="2015" name="Antonie Van Leeuwenhoek">
        <title>Tamlana nanhaiensis sp. nov., isolated from surface seawater collected from the South China Sea.</title>
        <authorList>
            <person name="Liu X."/>
            <person name="Lai Q."/>
            <person name="Du Y."/>
            <person name="Li G."/>
            <person name="Sun F."/>
            <person name="Shao Z."/>
        </authorList>
    </citation>
    <scope>NUCLEOTIDE SEQUENCE [LARGE SCALE GENOMIC DNA]</scope>
    <source>
        <strain evidence="2 3">FHC16</strain>
    </source>
</reference>
<dbReference type="InterPro" id="IPR017853">
    <property type="entry name" value="GH"/>
</dbReference>
<dbReference type="InterPro" id="IPR025275">
    <property type="entry name" value="DUF4015"/>
</dbReference>
<dbReference type="PANTHER" id="PTHR43405:SF1">
    <property type="entry name" value="GLYCOSYL HYDROLASE DIGH"/>
    <property type="match status" value="1"/>
</dbReference>
<dbReference type="RefSeq" id="WP_044627624.1">
    <property type="nucleotide sequence ID" value="NZ_JTDV01000017.1"/>
</dbReference>
<dbReference type="PATRIC" id="fig|1382798.3.peg.1804"/>
<dbReference type="Gene3D" id="3.20.20.80">
    <property type="entry name" value="Glycosidases"/>
    <property type="match status" value="1"/>
</dbReference>
<dbReference type="OrthoDB" id="100605at2"/>
<keyword evidence="3" id="KW-1185">Reference proteome</keyword>
<dbReference type="EMBL" id="JTDV01000017">
    <property type="protein sequence ID" value="KJD31180.1"/>
    <property type="molecule type" value="Genomic_DNA"/>
</dbReference>
<name>A0A0D7VWC4_9FLAO</name>
<dbReference type="PROSITE" id="PS51257">
    <property type="entry name" value="PROKAR_LIPOPROTEIN"/>
    <property type="match status" value="1"/>
</dbReference>
<evidence type="ECO:0000313" key="3">
    <source>
        <dbReference type="Proteomes" id="UP000032361"/>
    </source>
</evidence>
<proteinExistence type="predicted"/>
<dbReference type="InterPro" id="IPR052177">
    <property type="entry name" value="Divisome_Glycosyl_Hydrolase"/>
</dbReference>
<comment type="caution">
    <text evidence="2">The sequence shown here is derived from an EMBL/GenBank/DDBJ whole genome shotgun (WGS) entry which is preliminary data.</text>
</comment>
<evidence type="ECO:0000259" key="1">
    <source>
        <dbReference type="Pfam" id="PF13200"/>
    </source>
</evidence>
<dbReference type="SUPFAM" id="SSF51445">
    <property type="entry name" value="(Trans)glycosidases"/>
    <property type="match status" value="1"/>
</dbReference>
<protein>
    <recommendedName>
        <fullName evidence="1">DUF4015 domain-containing protein</fullName>
    </recommendedName>
</protein>
<evidence type="ECO:0000313" key="2">
    <source>
        <dbReference type="EMBL" id="KJD31180.1"/>
    </source>
</evidence>
<accession>A0A0D7VWC4</accession>
<gene>
    <name evidence="2" type="ORF">PK35_16185</name>
</gene>
<feature type="domain" description="DUF4015" evidence="1">
    <location>
        <begin position="77"/>
        <end position="293"/>
    </location>
</feature>